<feature type="compositionally biased region" description="Polar residues" evidence="1">
    <location>
        <begin position="444"/>
        <end position="453"/>
    </location>
</feature>
<dbReference type="InterPro" id="IPR028030">
    <property type="entry name" value="DUF4592"/>
</dbReference>
<reference evidence="3" key="2">
    <citation type="submission" date="2025-09" db="UniProtKB">
        <authorList>
            <consortium name="Ensembl"/>
        </authorList>
    </citation>
    <scope>IDENTIFICATION</scope>
</reference>
<feature type="compositionally biased region" description="Basic residues" evidence="1">
    <location>
        <begin position="21"/>
        <end position="38"/>
    </location>
</feature>
<evidence type="ECO:0000313" key="3">
    <source>
        <dbReference type="Ensembl" id="ENSSGRP00000101497.1"/>
    </source>
</evidence>
<feature type="compositionally biased region" description="Low complexity" evidence="1">
    <location>
        <begin position="1038"/>
        <end position="1052"/>
    </location>
</feature>
<feature type="compositionally biased region" description="Polar residues" evidence="1">
    <location>
        <begin position="188"/>
        <end position="200"/>
    </location>
</feature>
<dbReference type="InParanoid" id="A0A672SI65"/>
<feature type="compositionally biased region" description="Polar residues" evidence="1">
    <location>
        <begin position="685"/>
        <end position="701"/>
    </location>
</feature>
<evidence type="ECO:0000259" key="2">
    <source>
        <dbReference type="Pfam" id="PF15262"/>
    </source>
</evidence>
<dbReference type="AlphaFoldDB" id="A0A672SI65"/>
<feature type="compositionally biased region" description="Low complexity" evidence="1">
    <location>
        <begin position="791"/>
        <end position="811"/>
    </location>
</feature>
<protein>
    <submittedName>
        <fullName evidence="3">Si:ch211-121j5.4</fullName>
    </submittedName>
</protein>
<dbReference type="PANTHER" id="PTHR47743:SF1">
    <property type="entry name" value="CRACD-LIKE PROTEIN"/>
    <property type="match status" value="1"/>
</dbReference>
<feature type="compositionally biased region" description="Polar residues" evidence="1">
    <location>
        <begin position="1017"/>
        <end position="1035"/>
    </location>
</feature>
<feature type="compositionally biased region" description="Polar residues" evidence="1">
    <location>
        <begin position="812"/>
        <end position="829"/>
    </location>
</feature>
<dbReference type="Proteomes" id="UP000472262">
    <property type="component" value="Unassembled WGS sequence"/>
</dbReference>
<feature type="compositionally biased region" description="Polar residues" evidence="1">
    <location>
        <begin position="1067"/>
        <end position="1081"/>
    </location>
</feature>
<organism evidence="3 4">
    <name type="scientific">Sinocyclocheilus grahami</name>
    <name type="common">Dianchi golden-line fish</name>
    <name type="synonym">Barbus grahami</name>
    <dbReference type="NCBI Taxonomy" id="75366"/>
    <lineage>
        <taxon>Eukaryota</taxon>
        <taxon>Metazoa</taxon>
        <taxon>Chordata</taxon>
        <taxon>Craniata</taxon>
        <taxon>Vertebrata</taxon>
        <taxon>Euteleostomi</taxon>
        <taxon>Actinopterygii</taxon>
        <taxon>Neopterygii</taxon>
        <taxon>Teleostei</taxon>
        <taxon>Ostariophysi</taxon>
        <taxon>Cypriniformes</taxon>
        <taxon>Cyprinidae</taxon>
        <taxon>Cyprininae</taxon>
        <taxon>Sinocyclocheilus</taxon>
    </lineage>
</organism>
<feature type="compositionally biased region" description="Basic residues" evidence="1">
    <location>
        <begin position="204"/>
        <end position="223"/>
    </location>
</feature>
<feature type="compositionally biased region" description="Polar residues" evidence="1">
    <location>
        <begin position="224"/>
        <end position="245"/>
    </location>
</feature>
<feature type="region of interest" description="Disordered" evidence="1">
    <location>
        <begin position="636"/>
        <end position="767"/>
    </location>
</feature>
<evidence type="ECO:0000313" key="4">
    <source>
        <dbReference type="Proteomes" id="UP000472262"/>
    </source>
</evidence>
<feature type="region of interest" description="Disordered" evidence="1">
    <location>
        <begin position="133"/>
        <end position="255"/>
    </location>
</feature>
<feature type="compositionally biased region" description="Low complexity" evidence="1">
    <location>
        <begin position="724"/>
        <end position="736"/>
    </location>
</feature>
<feature type="compositionally biased region" description="Pro residues" evidence="1">
    <location>
        <begin position="168"/>
        <end position="181"/>
    </location>
</feature>
<feature type="compositionally biased region" description="Polar residues" evidence="1">
    <location>
        <begin position="750"/>
        <end position="765"/>
    </location>
</feature>
<feature type="region of interest" description="Disordered" evidence="1">
    <location>
        <begin position="914"/>
        <end position="1114"/>
    </location>
</feature>
<feature type="region of interest" description="Disordered" evidence="1">
    <location>
        <begin position="1"/>
        <end position="60"/>
    </location>
</feature>
<keyword evidence="4" id="KW-1185">Reference proteome</keyword>
<evidence type="ECO:0000256" key="1">
    <source>
        <dbReference type="SAM" id="MobiDB-lite"/>
    </source>
</evidence>
<feature type="domain" description="DUF4592" evidence="2">
    <location>
        <begin position="113"/>
        <end position="220"/>
    </location>
</feature>
<feature type="compositionally biased region" description="Polar residues" evidence="1">
    <location>
        <begin position="957"/>
        <end position="979"/>
    </location>
</feature>
<feature type="region of interest" description="Disordered" evidence="1">
    <location>
        <begin position="561"/>
        <end position="591"/>
    </location>
</feature>
<dbReference type="InterPro" id="IPR026713">
    <property type="entry name" value="CRACD-like"/>
</dbReference>
<feature type="compositionally biased region" description="Basic and acidic residues" evidence="1">
    <location>
        <begin position="246"/>
        <end position="255"/>
    </location>
</feature>
<feature type="compositionally biased region" description="Basic and acidic residues" evidence="1">
    <location>
        <begin position="455"/>
        <end position="466"/>
    </location>
</feature>
<sequence length="1131" mass="121856">MNVLGASGDPEGEGSDDLTGRKKSRLKSKSRLFGKIRRKQDDSGMKPSQSESDITLSVDDSDCSKGMLGSRAFSNDSIFYAEHSHSDPEPLRILSQENIHGKIRALQIKLQQQKLHLGPHPLLLPIKRRVDLGGSSEDDSLPRSPSEVSRGEGIYMSISNKASSQPLSPRPVSPAPAPFSPLAPGSVDFSTPPQFTSLLDNSAARHRMSLKPKNQRASAKNRRVTTSAGSRARSESLNNLDQSLTTREEDTSVKEIPRARSYSSQVLRGERLTTSQIKSPVPVSPLMSLQTSGDIRQVSAEPEIERNILSTSPPSPSLRETTAAVSPVAKPPIPVVPIDKKGKGEVSEMLSSSKLLENTQSNIVSTVRPSVTTTPELRPVKYEKSNAVLIQTKMDKNCVQNAVNIEKSPASTHAPTNVICGVNLRPSSLRRNIASTDDKHESRTLQPVSTVSAVSHEDHTQTESIKRQRTVSGSFHFNVSSDKSQERPRTASFTGVVGQAGLKKEPPSPAKPPLNIKIERQVSSQVEKTIKGPSANLPLISKKEDKTDTSPVIPTKFTDLAKSHPRAPDVEESQDNEKQEIGVEATEEGVQEVEVAEEAVEDVMEDVTVGKEREATNAFGVKLRSTSLSLKFRLDKAQSEDRVKHHSASISPPASQSDSTSYLQPEDQCIGMGSTKVHAKLKEPSFQTDASATSVHSSGSPPKSFCRDKERAGVLRQAEPPQPSSSASKSTKIVPSPAKEGTGLPPEETTAVSSQENPPTSTASEVSWMEMAREKTRSLQQLFTSRLPEFPSLQSRPTTLTTTQPQTSTSQANPRITQNISSQPMTTQPLLRPTETKPLPSAQHSGRSIQSATQLMQTQTGTTNQPSNSNQTQIDSTREVQFQSKTQMFNSTTKPTQSTVTCTLNVQSTAVNTAKQPSQSLAPQTPPIQPSSPLRAASQTPTQAILSPTAPPGYPHLSSSPELTSQPSANTVSKDQPQNEGGEPSVISGKPDRASASQGKGTGPEDGRPVWAAGLGNKTSLLQCWENQTTAATKTGESKSTAESQTTSQSSAPLRPISKLSGIGTGFDSSLSMQASVSPVPTRSADREDKWQQKSTPPSSSPLQSVRDTAQPSWMELAKRKSLAWSNKTMD</sequence>
<reference evidence="3" key="1">
    <citation type="submission" date="2025-08" db="UniProtKB">
        <authorList>
            <consortium name="Ensembl"/>
        </authorList>
    </citation>
    <scope>IDENTIFICATION</scope>
</reference>
<feature type="compositionally biased region" description="Polar residues" evidence="1">
    <location>
        <begin position="914"/>
        <end position="923"/>
    </location>
</feature>
<feature type="compositionally biased region" description="Polar residues" evidence="1">
    <location>
        <begin position="46"/>
        <end position="55"/>
    </location>
</feature>
<proteinExistence type="predicted"/>
<feature type="compositionally biased region" description="Polar residues" evidence="1">
    <location>
        <begin position="842"/>
        <end position="879"/>
    </location>
</feature>
<feature type="region of interest" description="Disordered" evidence="1">
    <location>
        <begin position="787"/>
        <end position="879"/>
    </location>
</feature>
<dbReference type="Ensembl" id="ENSSGRT00000107934.1">
    <property type="protein sequence ID" value="ENSSGRP00000101497.1"/>
    <property type="gene ID" value="ENSSGRG00000050476.1"/>
</dbReference>
<feature type="compositionally biased region" description="Polar residues" evidence="1">
    <location>
        <begin position="1093"/>
        <end position="1112"/>
    </location>
</feature>
<dbReference type="OMA" id="MEAHTTS"/>
<feature type="compositionally biased region" description="Basic and acidic residues" evidence="1">
    <location>
        <begin position="561"/>
        <end position="581"/>
    </location>
</feature>
<feature type="region of interest" description="Disordered" evidence="1">
    <location>
        <begin position="435"/>
        <end position="469"/>
    </location>
</feature>
<dbReference type="Pfam" id="PF15262">
    <property type="entry name" value="DUF4592"/>
    <property type="match status" value="1"/>
</dbReference>
<feature type="compositionally biased region" description="Polar residues" evidence="1">
    <location>
        <begin position="937"/>
        <end position="946"/>
    </location>
</feature>
<dbReference type="PANTHER" id="PTHR47743">
    <property type="entry name" value="KIAA1210 / KIAA1211 FAMILY MEMBER"/>
    <property type="match status" value="1"/>
</dbReference>
<name>A0A672SI65_SINGR</name>
<feature type="compositionally biased region" description="Polar residues" evidence="1">
    <location>
        <begin position="648"/>
        <end position="663"/>
    </location>
</feature>
<accession>A0A672SI65</accession>